<feature type="compositionally biased region" description="Low complexity" evidence="1">
    <location>
        <begin position="72"/>
        <end position="163"/>
    </location>
</feature>
<dbReference type="EMBL" id="KB469296">
    <property type="protein sequence ID" value="EPQ60513.1"/>
    <property type="molecule type" value="Genomic_DNA"/>
</dbReference>
<sequence>MFSTKPRKLTLTLFTYVALVLALSALSDAKGYAPVPQRRDHVDLNRMLKKRAPPPLIPVVGAGSNPDQISDTATGTGTTTAGAGTATTTGTGTTSRATTTSSETTTSATTASTSSSTSTSVSTSSLTSSSTLSSSSSTSLSSSSSSTSSSTTSSSSTQTSATTTAADTIAFTTSAPAGTTMNTPVNKGTRTSTVVAAASATDSGTTTPSGSASKVTKTTITVLAVIAACIGGTAIIWTVIRKWKFRPSAEFEDRMQPIDWQPTETTENGLPGHHRAMSNASHGSFQSGGHGDESNMAGRGMGGGYGATSDHGHGSSLQPIPDHDFTAVVPGGGYADLARGPSPQPPMQELARGPSLTRGNYDYGVPIHHQGGYQDAYDYNGAGAGPRY</sequence>
<dbReference type="STRING" id="670483.S7QM38"/>
<keyword evidence="3" id="KW-0732">Signal</keyword>
<evidence type="ECO:0000256" key="3">
    <source>
        <dbReference type="SAM" id="SignalP"/>
    </source>
</evidence>
<proteinExistence type="predicted"/>
<evidence type="ECO:0008006" key="6">
    <source>
        <dbReference type="Google" id="ProtNLM"/>
    </source>
</evidence>
<keyword evidence="5" id="KW-1185">Reference proteome</keyword>
<feature type="signal peptide" evidence="3">
    <location>
        <begin position="1"/>
        <end position="29"/>
    </location>
</feature>
<feature type="compositionally biased region" description="Polar residues" evidence="1">
    <location>
        <begin position="278"/>
        <end position="287"/>
    </location>
</feature>
<dbReference type="eggNOG" id="ENOG502S607">
    <property type="taxonomic scope" value="Eukaryota"/>
</dbReference>
<feature type="transmembrane region" description="Helical" evidence="2">
    <location>
        <begin position="220"/>
        <end position="240"/>
    </location>
</feature>
<dbReference type="GeneID" id="19303269"/>
<evidence type="ECO:0000313" key="5">
    <source>
        <dbReference type="Proteomes" id="UP000030669"/>
    </source>
</evidence>
<dbReference type="OMA" id="NPIPDHD"/>
<dbReference type="KEGG" id="gtr:GLOTRDRAFT_135185"/>
<dbReference type="OrthoDB" id="3261505at2759"/>
<keyword evidence="2" id="KW-0812">Transmembrane</keyword>
<reference evidence="4 5" key="1">
    <citation type="journal article" date="2012" name="Science">
        <title>The Paleozoic origin of enzymatic lignin decomposition reconstructed from 31 fungal genomes.</title>
        <authorList>
            <person name="Floudas D."/>
            <person name="Binder M."/>
            <person name="Riley R."/>
            <person name="Barry K."/>
            <person name="Blanchette R.A."/>
            <person name="Henrissat B."/>
            <person name="Martinez A.T."/>
            <person name="Otillar R."/>
            <person name="Spatafora J.W."/>
            <person name="Yadav J.S."/>
            <person name="Aerts A."/>
            <person name="Benoit I."/>
            <person name="Boyd A."/>
            <person name="Carlson A."/>
            <person name="Copeland A."/>
            <person name="Coutinho P.M."/>
            <person name="de Vries R.P."/>
            <person name="Ferreira P."/>
            <person name="Findley K."/>
            <person name="Foster B."/>
            <person name="Gaskell J."/>
            <person name="Glotzer D."/>
            <person name="Gorecki P."/>
            <person name="Heitman J."/>
            <person name="Hesse C."/>
            <person name="Hori C."/>
            <person name="Igarashi K."/>
            <person name="Jurgens J.A."/>
            <person name="Kallen N."/>
            <person name="Kersten P."/>
            <person name="Kohler A."/>
            <person name="Kuees U."/>
            <person name="Kumar T.K.A."/>
            <person name="Kuo A."/>
            <person name="LaButti K."/>
            <person name="Larrondo L.F."/>
            <person name="Lindquist E."/>
            <person name="Ling A."/>
            <person name="Lombard V."/>
            <person name="Lucas S."/>
            <person name="Lundell T."/>
            <person name="Martin R."/>
            <person name="McLaughlin D.J."/>
            <person name="Morgenstern I."/>
            <person name="Morin E."/>
            <person name="Murat C."/>
            <person name="Nagy L.G."/>
            <person name="Nolan M."/>
            <person name="Ohm R.A."/>
            <person name="Patyshakuliyeva A."/>
            <person name="Rokas A."/>
            <person name="Ruiz-Duenas F.J."/>
            <person name="Sabat G."/>
            <person name="Salamov A."/>
            <person name="Samejima M."/>
            <person name="Schmutz J."/>
            <person name="Slot J.C."/>
            <person name="St John F."/>
            <person name="Stenlid J."/>
            <person name="Sun H."/>
            <person name="Sun S."/>
            <person name="Syed K."/>
            <person name="Tsang A."/>
            <person name="Wiebenga A."/>
            <person name="Young D."/>
            <person name="Pisabarro A."/>
            <person name="Eastwood D.C."/>
            <person name="Martin F."/>
            <person name="Cullen D."/>
            <person name="Grigoriev I.V."/>
            <person name="Hibbett D.S."/>
        </authorList>
    </citation>
    <scope>NUCLEOTIDE SEQUENCE [LARGE SCALE GENOMIC DNA]</scope>
    <source>
        <strain evidence="4 5">ATCC 11539</strain>
    </source>
</reference>
<feature type="region of interest" description="Disordered" evidence="1">
    <location>
        <begin position="55"/>
        <end position="163"/>
    </location>
</feature>
<protein>
    <recommendedName>
        <fullName evidence="6">Mid2 domain-containing protein</fullName>
    </recommendedName>
</protein>
<feature type="region of interest" description="Disordered" evidence="1">
    <location>
        <begin position="261"/>
        <end position="356"/>
    </location>
</feature>
<evidence type="ECO:0000256" key="2">
    <source>
        <dbReference type="SAM" id="Phobius"/>
    </source>
</evidence>
<feature type="chain" id="PRO_5004544154" description="Mid2 domain-containing protein" evidence="3">
    <location>
        <begin position="30"/>
        <end position="388"/>
    </location>
</feature>
<accession>S7QM38</accession>
<name>S7QM38_GLOTA</name>
<evidence type="ECO:0000313" key="4">
    <source>
        <dbReference type="EMBL" id="EPQ60513.1"/>
    </source>
</evidence>
<dbReference type="RefSeq" id="XP_007860909.1">
    <property type="nucleotide sequence ID" value="XM_007862718.1"/>
</dbReference>
<gene>
    <name evidence="4" type="ORF">GLOTRDRAFT_135185</name>
</gene>
<dbReference type="HOGENOM" id="CLU_715843_0_0_1"/>
<keyword evidence="2" id="KW-0472">Membrane</keyword>
<keyword evidence="2" id="KW-1133">Transmembrane helix</keyword>
<dbReference type="AlphaFoldDB" id="S7QM38"/>
<organism evidence="4 5">
    <name type="scientific">Gloeophyllum trabeum (strain ATCC 11539 / FP-39264 / Madison 617)</name>
    <name type="common">Brown rot fungus</name>
    <dbReference type="NCBI Taxonomy" id="670483"/>
    <lineage>
        <taxon>Eukaryota</taxon>
        <taxon>Fungi</taxon>
        <taxon>Dikarya</taxon>
        <taxon>Basidiomycota</taxon>
        <taxon>Agaricomycotina</taxon>
        <taxon>Agaricomycetes</taxon>
        <taxon>Gloeophyllales</taxon>
        <taxon>Gloeophyllaceae</taxon>
        <taxon>Gloeophyllum</taxon>
    </lineage>
</organism>
<evidence type="ECO:0000256" key="1">
    <source>
        <dbReference type="SAM" id="MobiDB-lite"/>
    </source>
</evidence>
<dbReference type="Proteomes" id="UP000030669">
    <property type="component" value="Unassembled WGS sequence"/>
</dbReference>